<dbReference type="NCBIfam" id="NF002636">
    <property type="entry name" value="PRK02304.1-5"/>
    <property type="match status" value="1"/>
</dbReference>
<dbReference type="GO" id="GO:0003999">
    <property type="term" value="F:adenine phosphoribosyltransferase activity"/>
    <property type="evidence" value="ECO:0007669"/>
    <property type="project" value="UniProtKB-UniRule"/>
</dbReference>
<keyword evidence="9 11" id="KW-0808">Transferase</keyword>
<sequence length="172" mass="18915">MEEIIAAIRNIPDFPKPGIQFKDITPLLADGRLFHRTIDLLAARHADQGIDIVVGIEARGFIFSSALAYALGAGTCLVRKPGKLPHAVHQQTYDLEYGTDAVEIHTDAFKPGQKILILDDVLATGGTVAATVELIRSNFEVEIVEIDFLMELEFLHGREKLAGLPMHALIQY</sequence>
<protein>
    <recommendedName>
        <fullName evidence="6 11">Adenine phosphoribosyltransferase</fullName>
        <shortName evidence="11">APRT</shortName>
        <ecNumber evidence="6 11">2.4.2.7</ecNumber>
    </recommendedName>
</protein>
<dbReference type="FunFam" id="3.40.50.2020:FF:000021">
    <property type="entry name" value="Adenine phosphoribosyltransferase"/>
    <property type="match status" value="1"/>
</dbReference>
<comment type="subunit">
    <text evidence="11">Homodimer.</text>
</comment>
<dbReference type="GO" id="GO:0006168">
    <property type="term" value="P:adenine salvage"/>
    <property type="evidence" value="ECO:0007669"/>
    <property type="project" value="InterPro"/>
</dbReference>
<dbReference type="GO" id="GO:0002055">
    <property type="term" value="F:adenine binding"/>
    <property type="evidence" value="ECO:0007669"/>
    <property type="project" value="TreeGrafter"/>
</dbReference>
<dbReference type="EC" id="2.4.2.7" evidence="6 11"/>
<organism evidence="13 14">
    <name type="scientific">Pontiella sulfatireligans</name>
    <dbReference type="NCBI Taxonomy" id="2750658"/>
    <lineage>
        <taxon>Bacteria</taxon>
        <taxon>Pseudomonadati</taxon>
        <taxon>Kiritimatiellota</taxon>
        <taxon>Kiritimatiellia</taxon>
        <taxon>Kiritimatiellales</taxon>
        <taxon>Pontiellaceae</taxon>
        <taxon>Pontiella</taxon>
    </lineage>
</organism>
<dbReference type="SUPFAM" id="SSF53271">
    <property type="entry name" value="PRTase-like"/>
    <property type="match status" value="1"/>
</dbReference>
<evidence type="ECO:0000256" key="3">
    <source>
        <dbReference type="ARBA" id="ARBA00004496"/>
    </source>
</evidence>
<dbReference type="GO" id="GO:0005737">
    <property type="term" value="C:cytoplasm"/>
    <property type="evidence" value="ECO:0007669"/>
    <property type="project" value="UniProtKB-SubCell"/>
</dbReference>
<dbReference type="HAMAP" id="MF_00004">
    <property type="entry name" value="Aden_phosphoribosyltr"/>
    <property type="match status" value="1"/>
</dbReference>
<evidence type="ECO:0000256" key="7">
    <source>
        <dbReference type="ARBA" id="ARBA00022490"/>
    </source>
</evidence>
<dbReference type="Gene3D" id="3.40.50.2020">
    <property type="match status" value="1"/>
</dbReference>
<dbReference type="NCBIfam" id="TIGR01090">
    <property type="entry name" value="apt"/>
    <property type="match status" value="1"/>
</dbReference>
<dbReference type="InterPro" id="IPR029057">
    <property type="entry name" value="PRTase-like"/>
</dbReference>
<dbReference type="PANTHER" id="PTHR32315:SF3">
    <property type="entry name" value="ADENINE PHOSPHORIBOSYLTRANSFERASE"/>
    <property type="match status" value="1"/>
</dbReference>
<keyword evidence="8 11" id="KW-0328">Glycosyltransferase</keyword>
<dbReference type="EMBL" id="CAAHFH010000001">
    <property type="protein sequence ID" value="VGO20644.1"/>
    <property type="molecule type" value="Genomic_DNA"/>
</dbReference>
<evidence type="ECO:0000256" key="11">
    <source>
        <dbReference type="HAMAP-Rule" id="MF_00004"/>
    </source>
</evidence>
<feature type="domain" description="Phosphoribosyltransferase" evidence="12">
    <location>
        <begin position="38"/>
        <end position="146"/>
    </location>
</feature>
<evidence type="ECO:0000313" key="14">
    <source>
        <dbReference type="Proteomes" id="UP000346198"/>
    </source>
</evidence>
<evidence type="ECO:0000256" key="6">
    <source>
        <dbReference type="ARBA" id="ARBA00011893"/>
    </source>
</evidence>
<comment type="subcellular location">
    <subcellularLocation>
        <location evidence="3 11">Cytoplasm</location>
    </subcellularLocation>
</comment>
<evidence type="ECO:0000256" key="4">
    <source>
        <dbReference type="ARBA" id="ARBA00004659"/>
    </source>
</evidence>
<dbReference type="PANTHER" id="PTHR32315">
    <property type="entry name" value="ADENINE PHOSPHORIBOSYLTRANSFERASE"/>
    <property type="match status" value="1"/>
</dbReference>
<dbReference type="GO" id="GO:0044209">
    <property type="term" value="P:AMP salvage"/>
    <property type="evidence" value="ECO:0007669"/>
    <property type="project" value="UniProtKB-UniRule"/>
</dbReference>
<dbReference type="InterPro" id="IPR050054">
    <property type="entry name" value="UPRTase/APRTase"/>
</dbReference>
<dbReference type="Proteomes" id="UP000346198">
    <property type="component" value="Unassembled WGS sequence"/>
</dbReference>
<accession>A0A6C2UMV9</accession>
<comment type="similarity">
    <text evidence="5 11">Belongs to the purine/pyrimidine phosphoribosyltransferase family.</text>
</comment>
<dbReference type="AlphaFoldDB" id="A0A6C2UMV9"/>
<dbReference type="GO" id="GO:0016208">
    <property type="term" value="F:AMP binding"/>
    <property type="evidence" value="ECO:0007669"/>
    <property type="project" value="TreeGrafter"/>
</dbReference>
<dbReference type="UniPathway" id="UPA00588">
    <property type="reaction ID" value="UER00646"/>
</dbReference>
<comment type="function">
    <text evidence="2 11">Catalyzes a salvage reaction resulting in the formation of AMP, that is energically less costly than de novo synthesis.</text>
</comment>
<evidence type="ECO:0000256" key="2">
    <source>
        <dbReference type="ARBA" id="ARBA00003968"/>
    </source>
</evidence>
<evidence type="ECO:0000259" key="12">
    <source>
        <dbReference type="Pfam" id="PF00156"/>
    </source>
</evidence>
<dbReference type="NCBIfam" id="NF002634">
    <property type="entry name" value="PRK02304.1-3"/>
    <property type="match status" value="1"/>
</dbReference>
<comment type="catalytic activity">
    <reaction evidence="1 11">
        <text>AMP + diphosphate = 5-phospho-alpha-D-ribose 1-diphosphate + adenine</text>
        <dbReference type="Rhea" id="RHEA:16609"/>
        <dbReference type="ChEBI" id="CHEBI:16708"/>
        <dbReference type="ChEBI" id="CHEBI:33019"/>
        <dbReference type="ChEBI" id="CHEBI:58017"/>
        <dbReference type="ChEBI" id="CHEBI:456215"/>
        <dbReference type="EC" id="2.4.2.7"/>
    </reaction>
</comment>
<evidence type="ECO:0000313" key="13">
    <source>
        <dbReference type="EMBL" id="VGO20644.1"/>
    </source>
</evidence>
<evidence type="ECO:0000256" key="1">
    <source>
        <dbReference type="ARBA" id="ARBA00000868"/>
    </source>
</evidence>
<dbReference type="CDD" id="cd06223">
    <property type="entry name" value="PRTases_typeI"/>
    <property type="match status" value="1"/>
</dbReference>
<dbReference type="Pfam" id="PF00156">
    <property type="entry name" value="Pribosyltran"/>
    <property type="match status" value="1"/>
</dbReference>
<dbReference type="RefSeq" id="WP_136062047.1">
    <property type="nucleotide sequence ID" value="NZ_CAAHFH010000001.1"/>
</dbReference>
<keyword evidence="10 11" id="KW-0660">Purine salvage</keyword>
<evidence type="ECO:0000256" key="8">
    <source>
        <dbReference type="ARBA" id="ARBA00022676"/>
    </source>
</evidence>
<reference evidence="13 14" key="1">
    <citation type="submission" date="2019-04" db="EMBL/GenBank/DDBJ databases">
        <authorList>
            <person name="Van Vliet M D."/>
        </authorList>
    </citation>
    <scope>NUCLEOTIDE SEQUENCE [LARGE SCALE GENOMIC DNA]</scope>
    <source>
        <strain evidence="13 14">F21</strain>
    </source>
</reference>
<comment type="pathway">
    <text evidence="4 11">Purine metabolism; AMP biosynthesis via salvage pathway; AMP from adenine: step 1/1.</text>
</comment>
<name>A0A6C2UMV9_9BACT</name>
<evidence type="ECO:0000256" key="10">
    <source>
        <dbReference type="ARBA" id="ARBA00022726"/>
    </source>
</evidence>
<evidence type="ECO:0000256" key="9">
    <source>
        <dbReference type="ARBA" id="ARBA00022679"/>
    </source>
</evidence>
<keyword evidence="14" id="KW-1185">Reference proteome</keyword>
<dbReference type="InterPro" id="IPR005764">
    <property type="entry name" value="Ade_phspho_trans"/>
</dbReference>
<keyword evidence="7 11" id="KW-0963">Cytoplasm</keyword>
<dbReference type="GO" id="GO:0006166">
    <property type="term" value="P:purine ribonucleoside salvage"/>
    <property type="evidence" value="ECO:0007669"/>
    <property type="project" value="UniProtKB-UniRule"/>
</dbReference>
<evidence type="ECO:0000256" key="5">
    <source>
        <dbReference type="ARBA" id="ARBA00008391"/>
    </source>
</evidence>
<gene>
    <name evidence="13" type="primary">apt_2</name>
    <name evidence="11" type="synonym">apt</name>
    <name evidence="13" type="ORF">SCARR_02709</name>
</gene>
<proteinExistence type="inferred from homology"/>
<dbReference type="InterPro" id="IPR000836">
    <property type="entry name" value="PRTase_dom"/>
</dbReference>